<keyword evidence="2" id="KW-1185">Reference proteome</keyword>
<proteinExistence type="predicted"/>
<evidence type="ECO:0000313" key="1">
    <source>
        <dbReference type="EMBL" id="KAH6927479.1"/>
    </source>
</evidence>
<accession>A0ACB7S092</accession>
<dbReference type="Proteomes" id="UP000821845">
    <property type="component" value="Chromosome 6"/>
</dbReference>
<comment type="caution">
    <text evidence="1">The sequence shown here is derived from an EMBL/GenBank/DDBJ whole genome shotgun (WGS) entry which is preliminary data.</text>
</comment>
<protein>
    <submittedName>
        <fullName evidence="1">Uncharacterized protein</fullName>
    </submittedName>
</protein>
<dbReference type="EMBL" id="CM023486">
    <property type="protein sequence ID" value="KAH6927479.1"/>
    <property type="molecule type" value="Genomic_DNA"/>
</dbReference>
<organism evidence="1 2">
    <name type="scientific">Hyalomma asiaticum</name>
    <name type="common">Tick</name>
    <dbReference type="NCBI Taxonomy" id="266040"/>
    <lineage>
        <taxon>Eukaryota</taxon>
        <taxon>Metazoa</taxon>
        <taxon>Ecdysozoa</taxon>
        <taxon>Arthropoda</taxon>
        <taxon>Chelicerata</taxon>
        <taxon>Arachnida</taxon>
        <taxon>Acari</taxon>
        <taxon>Parasitiformes</taxon>
        <taxon>Ixodida</taxon>
        <taxon>Ixodoidea</taxon>
        <taxon>Ixodidae</taxon>
        <taxon>Hyalomminae</taxon>
        <taxon>Hyalomma</taxon>
    </lineage>
</organism>
<name>A0ACB7S092_HYAAI</name>
<reference evidence="1" key="1">
    <citation type="submission" date="2020-05" db="EMBL/GenBank/DDBJ databases">
        <title>Large-scale comparative analyses of tick genomes elucidate their genetic diversity and vector capacities.</title>
        <authorList>
            <person name="Jia N."/>
            <person name="Wang J."/>
            <person name="Shi W."/>
            <person name="Du L."/>
            <person name="Sun Y."/>
            <person name="Zhan W."/>
            <person name="Jiang J."/>
            <person name="Wang Q."/>
            <person name="Zhang B."/>
            <person name="Ji P."/>
            <person name="Sakyi L.B."/>
            <person name="Cui X."/>
            <person name="Yuan T."/>
            <person name="Jiang B."/>
            <person name="Yang W."/>
            <person name="Lam T.T.-Y."/>
            <person name="Chang Q."/>
            <person name="Ding S."/>
            <person name="Wang X."/>
            <person name="Zhu J."/>
            <person name="Ruan X."/>
            <person name="Zhao L."/>
            <person name="Wei J."/>
            <person name="Que T."/>
            <person name="Du C."/>
            <person name="Cheng J."/>
            <person name="Dai P."/>
            <person name="Han X."/>
            <person name="Huang E."/>
            <person name="Gao Y."/>
            <person name="Liu J."/>
            <person name="Shao H."/>
            <person name="Ye R."/>
            <person name="Li L."/>
            <person name="Wei W."/>
            <person name="Wang X."/>
            <person name="Wang C."/>
            <person name="Yang T."/>
            <person name="Huo Q."/>
            <person name="Li W."/>
            <person name="Guo W."/>
            <person name="Chen H."/>
            <person name="Zhou L."/>
            <person name="Ni X."/>
            <person name="Tian J."/>
            <person name="Zhou Y."/>
            <person name="Sheng Y."/>
            <person name="Liu T."/>
            <person name="Pan Y."/>
            <person name="Xia L."/>
            <person name="Li J."/>
            <person name="Zhao F."/>
            <person name="Cao W."/>
        </authorList>
    </citation>
    <scope>NUCLEOTIDE SEQUENCE</scope>
    <source>
        <strain evidence="1">Hyas-2018</strain>
    </source>
</reference>
<evidence type="ECO:0000313" key="2">
    <source>
        <dbReference type="Proteomes" id="UP000821845"/>
    </source>
</evidence>
<gene>
    <name evidence="1" type="ORF">HPB50_004530</name>
</gene>
<sequence>MAREKLKRLQSIPDMEERRWLVDESSHGVLGATLRKSTSTPAQRPSSASVRPATDDNDSCVPPGVEQETEKEGSPTSSAGVVFTAAQLRFPFSKFTPAQSTWSHVNRVYAILSALSLPRFQRGHKLQLNSYGLLPIPASSFRTFDYFVFCLQAFLNAVALQEKRSTKANLKP</sequence>